<comment type="similarity">
    <text evidence="1">Belongs to the UPF0149 family.</text>
</comment>
<proteinExistence type="inferred from homology"/>
<dbReference type="Proteomes" id="UP000240481">
    <property type="component" value="Unassembled WGS sequence"/>
</dbReference>
<organism evidence="3 4">
    <name type="scientific">Photobacterium swingsii</name>
    <dbReference type="NCBI Taxonomy" id="680026"/>
    <lineage>
        <taxon>Bacteria</taxon>
        <taxon>Pseudomonadati</taxon>
        <taxon>Pseudomonadota</taxon>
        <taxon>Gammaproteobacteria</taxon>
        <taxon>Vibrionales</taxon>
        <taxon>Vibrionaceae</taxon>
        <taxon>Photobacterium</taxon>
    </lineage>
</organism>
<dbReference type="OrthoDB" id="9783391at2"/>
<dbReference type="AlphaFoldDB" id="A0A0J8V869"/>
<feature type="region of interest" description="Disordered" evidence="2">
    <location>
        <begin position="196"/>
        <end position="215"/>
    </location>
</feature>
<dbReference type="NCBIfam" id="TIGR02292">
    <property type="entry name" value="ygfB_yecA"/>
    <property type="match status" value="1"/>
</dbReference>
<dbReference type="GO" id="GO:0005829">
    <property type="term" value="C:cytosol"/>
    <property type="evidence" value="ECO:0007669"/>
    <property type="project" value="TreeGrafter"/>
</dbReference>
<dbReference type="InterPro" id="IPR011978">
    <property type="entry name" value="YgfB-like"/>
</dbReference>
<accession>A0A0J8V869</accession>
<comment type="caution">
    <text evidence="3">The sequence shown here is derived from an EMBL/GenBank/DDBJ whole genome shotgun (WGS) entry which is preliminary data.</text>
</comment>
<dbReference type="Gene3D" id="1.20.120.740">
    <property type="entry name" value="YgfB uncharacterised protein family UPF0149, PF03695"/>
    <property type="match status" value="1"/>
</dbReference>
<dbReference type="InterPro" id="IPR036255">
    <property type="entry name" value="YgfB-like_sf"/>
</dbReference>
<dbReference type="NCBIfam" id="NF002477">
    <property type="entry name" value="PRK01736.1"/>
    <property type="match status" value="1"/>
</dbReference>
<dbReference type="Pfam" id="PF03695">
    <property type="entry name" value="UPF0149"/>
    <property type="match status" value="1"/>
</dbReference>
<sequence length="215" mass="23044">MSEAKLPAYNVLDSELKNHGLAVSPSELHGLLMGMICGGLAVSDESWVAAVCDYANQGEPLLDSAKATVRQVFDAASGELHSMAQVLFTSTAAELAESQFEVTLLLPAENEELELRAEALSEWVTNFISGMGLMGMKKAELTPDVTDAVSALEEIAQLGINEDEDMDEQAQLLEQIIAYVPECVLSCLVGLGQRPESVEQPNIPGMPADDEPTLH</sequence>
<dbReference type="SUPFAM" id="SSF101327">
    <property type="entry name" value="YgfB-like"/>
    <property type="match status" value="1"/>
</dbReference>
<evidence type="ECO:0000313" key="3">
    <source>
        <dbReference type="EMBL" id="PSW21647.1"/>
    </source>
</evidence>
<name>A0A0J8V869_9GAMM</name>
<evidence type="ECO:0000256" key="2">
    <source>
        <dbReference type="SAM" id="MobiDB-lite"/>
    </source>
</evidence>
<dbReference type="PANTHER" id="PTHR37528:SF1">
    <property type="entry name" value="UPF0149 PROTEIN YGFB"/>
    <property type="match status" value="1"/>
</dbReference>
<dbReference type="EMBL" id="PYLZ01000015">
    <property type="protein sequence ID" value="PSW21647.1"/>
    <property type="molecule type" value="Genomic_DNA"/>
</dbReference>
<dbReference type="RefSeq" id="WP_048900565.1">
    <property type="nucleotide sequence ID" value="NZ_AP024852.1"/>
</dbReference>
<evidence type="ECO:0000313" key="4">
    <source>
        <dbReference type="Proteomes" id="UP000240481"/>
    </source>
</evidence>
<dbReference type="STRING" id="680026.AB733_21105"/>
<evidence type="ECO:0000256" key="1">
    <source>
        <dbReference type="ARBA" id="ARBA00038308"/>
    </source>
</evidence>
<reference evidence="3 4" key="1">
    <citation type="submission" date="2018-01" db="EMBL/GenBank/DDBJ databases">
        <title>Whole genome sequencing of Histamine producing bacteria.</title>
        <authorList>
            <person name="Butler K."/>
        </authorList>
    </citation>
    <scope>NUCLEOTIDE SEQUENCE [LARGE SCALE GENOMIC DNA]</scope>
    <source>
        <strain evidence="3 4">DSM 24669</strain>
    </source>
</reference>
<keyword evidence="4" id="KW-1185">Reference proteome</keyword>
<gene>
    <name evidence="3" type="ORF">C9I94_21515</name>
</gene>
<dbReference type="PANTHER" id="PTHR37528">
    <property type="entry name" value="UPF0149 PROTEIN YGFB"/>
    <property type="match status" value="1"/>
</dbReference>
<protein>
    <submittedName>
        <fullName evidence="3">YecA family protein</fullName>
    </submittedName>
</protein>